<keyword evidence="4" id="KW-1185">Reference proteome</keyword>
<keyword evidence="2" id="KW-0812">Transmembrane</keyword>
<accession>A0AA38IQF3</accession>
<dbReference type="AlphaFoldDB" id="A0AA38IQF3"/>
<keyword evidence="2" id="KW-1133">Transmembrane helix</keyword>
<feature type="region of interest" description="Disordered" evidence="1">
    <location>
        <begin position="288"/>
        <end position="410"/>
    </location>
</feature>
<protein>
    <submittedName>
        <fullName evidence="3">Uncharacterized protein</fullName>
    </submittedName>
</protein>
<feature type="compositionally biased region" description="Basic and acidic residues" evidence="1">
    <location>
        <begin position="322"/>
        <end position="361"/>
    </location>
</feature>
<reference evidence="3" key="1">
    <citation type="journal article" date="2023" name="G3 (Bethesda)">
        <title>Whole genome assemblies of Zophobas morio and Tenebrio molitor.</title>
        <authorList>
            <person name="Kaur S."/>
            <person name="Stinson S.A."/>
            <person name="diCenzo G.C."/>
        </authorList>
    </citation>
    <scope>NUCLEOTIDE SEQUENCE</scope>
    <source>
        <strain evidence="3">QUZm001</strain>
    </source>
</reference>
<dbReference type="EMBL" id="JALNTZ010000003">
    <property type="protein sequence ID" value="KAJ3659658.1"/>
    <property type="molecule type" value="Genomic_DNA"/>
</dbReference>
<evidence type="ECO:0000313" key="3">
    <source>
        <dbReference type="EMBL" id="KAJ3659658.1"/>
    </source>
</evidence>
<sequence length="410" mass="46301">MLDLKDPVFIGLVAYSSVITLVCTVLLVLWLRSRKCTFARRRSTNTTNRVESLHQLNRRSMDNPYRINTTSCHVRSLPSVPNKRATIDEYDPIACSSKIDHNTVNPPHEYQKMETNKKEDHQYETIVQHVVTTLSAVYESGTKGGDVYEKFMEQLLKNLKAAHPSLYNSIQSSQGAIYAELEGQVKKQPVVNTTGGERPSNSGAGSEQFYATYIPSESTSCENVANNFNDVRSDIVFGSTDHLKFFVENECDESVYDTNSYLPARRFNPKDGCPEELRRLCPDEKKCANGNKVLNRTPSKETQEVHTDNIPSPHVLSKPSSGRKDEYESIADKEELANDNKRLPRPPPTERKEQTDSDKVPSTHSFSRSVSNEEFRSNAMKIKSQLSFKIPPAVPQKPPKRKLVKSDSLQ</sequence>
<keyword evidence="2" id="KW-0472">Membrane</keyword>
<evidence type="ECO:0000256" key="2">
    <source>
        <dbReference type="SAM" id="Phobius"/>
    </source>
</evidence>
<feature type="compositionally biased region" description="Basic and acidic residues" evidence="1">
    <location>
        <begin position="298"/>
        <end position="307"/>
    </location>
</feature>
<proteinExistence type="predicted"/>
<name>A0AA38IQF3_9CUCU</name>
<gene>
    <name evidence="3" type="ORF">Zmor_011335</name>
</gene>
<organism evidence="3 4">
    <name type="scientific">Zophobas morio</name>
    <dbReference type="NCBI Taxonomy" id="2755281"/>
    <lineage>
        <taxon>Eukaryota</taxon>
        <taxon>Metazoa</taxon>
        <taxon>Ecdysozoa</taxon>
        <taxon>Arthropoda</taxon>
        <taxon>Hexapoda</taxon>
        <taxon>Insecta</taxon>
        <taxon>Pterygota</taxon>
        <taxon>Neoptera</taxon>
        <taxon>Endopterygota</taxon>
        <taxon>Coleoptera</taxon>
        <taxon>Polyphaga</taxon>
        <taxon>Cucujiformia</taxon>
        <taxon>Tenebrionidae</taxon>
        <taxon>Zophobas</taxon>
    </lineage>
</organism>
<evidence type="ECO:0000313" key="4">
    <source>
        <dbReference type="Proteomes" id="UP001168821"/>
    </source>
</evidence>
<dbReference type="Proteomes" id="UP001168821">
    <property type="component" value="Unassembled WGS sequence"/>
</dbReference>
<feature type="transmembrane region" description="Helical" evidence="2">
    <location>
        <begin position="12"/>
        <end position="31"/>
    </location>
</feature>
<comment type="caution">
    <text evidence="3">The sequence shown here is derived from an EMBL/GenBank/DDBJ whole genome shotgun (WGS) entry which is preliminary data.</text>
</comment>
<evidence type="ECO:0000256" key="1">
    <source>
        <dbReference type="SAM" id="MobiDB-lite"/>
    </source>
</evidence>